<dbReference type="EC" id="1.1.1.10" evidence="5"/>
<dbReference type="PANTHER" id="PTHR44252">
    <property type="entry name" value="D-ERYTHRULOSE REDUCTASE"/>
    <property type="match status" value="1"/>
</dbReference>
<evidence type="ECO:0000313" key="5">
    <source>
        <dbReference type="EMBL" id="VDI57715.1"/>
    </source>
</evidence>
<dbReference type="GO" id="GO:0050038">
    <property type="term" value="F:L-xylulose reductase (NADPH) activity"/>
    <property type="evidence" value="ECO:0007669"/>
    <property type="project" value="UniProtKB-EC"/>
</dbReference>
<dbReference type="Proteomes" id="UP000596742">
    <property type="component" value="Unassembled WGS sequence"/>
</dbReference>
<name>A0A8B6G2E5_MYTGA</name>
<dbReference type="GO" id="GO:0004090">
    <property type="term" value="F:carbonyl reductase (NADPH) activity"/>
    <property type="evidence" value="ECO:0007669"/>
    <property type="project" value="TreeGrafter"/>
</dbReference>
<sequence>MIFVSSGIGRAIAKKLVECGAETYALSRTMADLETLKLEMPSMHILHVDLQDWNKTREIVTKIGPVDLLINNAAVSRLAKFTEIKKEDIEYVMNFNFSAVFNVSQVVAKAMIEKGEGGSIVNISSCGAQDALFDHSPYCSSKAALDMLTKCMALELGPHKALTIDVLFSLFHIRVNSILPTIVFTEFGKKAWSDPAKSGLMLARIPLGRFAEIDDIVNTVIFTLSDKSAMTNGEWIRIDGGFGVQ</sequence>
<evidence type="ECO:0000313" key="6">
    <source>
        <dbReference type="Proteomes" id="UP000596742"/>
    </source>
</evidence>
<reference evidence="5" key="1">
    <citation type="submission" date="2018-11" db="EMBL/GenBank/DDBJ databases">
        <authorList>
            <person name="Alioto T."/>
            <person name="Alioto T."/>
        </authorList>
    </citation>
    <scope>NUCLEOTIDE SEQUENCE</scope>
</reference>
<dbReference type="Gene3D" id="3.40.50.720">
    <property type="entry name" value="NAD(P)-binding Rossmann-like Domain"/>
    <property type="match status" value="1"/>
</dbReference>
<dbReference type="GO" id="GO:0006006">
    <property type="term" value="P:glucose metabolic process"/>
    <property type="evidence" value="ECO:0007669"/>
    <property type="project" value="TreeGrafter"/>
</dbReference>
<dbReference type="PANTHER" id="PTHR44252:SF3">
    <property type="entry name" value="D-ERYTHRULOSE REDUCTASE-RELATED"/>
    <property type="match status" value="1"/>
</dbReference>
<organism evidence="5 6">
    <name type="scientific">Mytilus galloprovincialis</name>
    <name type="common">Mediterranean mussel</name>
    <dbReference type="NCBI Taxonomy" id="29158"/>
    <lineage>
        <taxon>Eukaryota</taxon>
        <taxon>Metazoa</taxon>
        <taxon>Spiralia</taxon>
        <taxon>Lophotrochozoa</taxon>
        <taxon>Mollusca</taxon>
        <taxon>Bivalvia</taxon>
        <taxon>Autobranchia</taxon>
        <taxon>Pteriomorphia</taxon>
        <taxon>Mytilida</taxon>
        <taxon>Mytiloidea</taxon>
        <taxon>Mytilidae</taxon>
        <taxon>Mytilinae</taxon>
        <taxon>Mytilus</taxon>
    </lineage>
</organism>
<keyword evidence="6" id="KW-1185">Reference proteome</keyword>
<evidence type="ECO:0000256" key="1">
    <source>
        <dbReference type="ARBA" id="ARBA00006484"/>
    </source>
</evidence>
<dbReference type="Pfam" id="PF13561">
    <property type="entry name" value="adh_short_C2"/>
    <property type="match status" value="1"/>
</dbReference>
<accession>A0A8B6G2E5</accession>
<dbReference type="InterPro" id="IPR036291">
    <property type="entry name" value="NAD(P)-bd_dom_sf"/>
</dbReference>
<evidence type="ECO:0000256" key="2">
    <source>
        <dbReference type="ARBA" id="ARBA00011881"/>
    </source>
</evidence>
<dbReference type="AlphaFoldDB" id="A0A8B6G2E5"/>
<proteinExistence type="inferred from homology"/>
<keyword evidence="4 5" id="KW-0560">Oxidoreductase</keyword>
<dbReference type="InterPro" id="IPR002347">
    <property type="entry name" value="SDR_fam"/>
</dbReference>
<protein>
    <submittedName>
        <fullName evidence="5">L-xylulose reductase</fullName>
        <ecNumber evidence="5">1.1.1.10</ecNumber>
    </submittedName>
</protein>
<dbReference type="SUPFAM" id="SSF51735">
    <property type="entry name" value="NAD(P)-binding Rossmann-fold domains"/>
    <property type="match status" value="1"/>
</dbReference>
<evidence type="ECO:0000256" key="4">
    <source>
        <dbReference type="ARBA" id="ARBA00023002"/>
    </source>
</evidence>
<gene>
    <name evidence="5" type="ORF">MGAL_10B084370</name>
</gene>
<keyword evidence="3" id="KW-0521">NADP</keyword>
<dbReference type="InterPro" id="IPR051737">
    <property type="entry name" value="L-xylulose/Carbonyl_redctase"/>
</dbReference>
<comment type="similarity">
    <text evidence="1">Belongs to the short-chain dehydrogenases/reductases (SDR) family.</text>
</comment>
<evidence type="ECO:0000256" key="3">
    <source>
        <dbReference type="ARBA" id="ARBA00022857"/>
    </source>
</evidence>
<dbReference type="PROSITE" id="PS00061">
    <property type="entry name" value="ADH_SHORT"/>
    <property type="match status" value="1"/>
</dbReference>
<dbReference type="PRINTS" id="PR00080">
    <property type="entry name" value="SDRFAMILY"/>
</dbReference>
<dbReference type="InterPro" id="IPR020904">
    <property type="entry name" value="Sc_DH/Rdtase_CS"/>
</dbReference>
<dbReference type="PRINTS" id="PR00081">
    <property type="entry name" value="GDHRDH"/>
</dbReference>
<dbReference type="GO" id="GO:0005997">
    <property type="term" value="P:xylulose metabolic process"/>
    <property type="evidence" value="ECO:0007669"/>
    <property type="project" value="TreeGrafter"/>
</dbReference>
<comment type="caution">
    <text evidence="5">The sequence shown here is derived from an EMBL/GenBank/DDBJ whole genome shotgun (WGS) entry which is preliminary data.</text>
</comment>
<dbReference type="EMBL" id="UYJE01007765">
    <property type="protein sequence ID" value="VDI57715.1"/>
    <property type="molecule type" value="Genomic_DNA"/>
</dbReference>
<comment type="subunit">
    <text evidence="2">Homotetramer.</text>
</comment>
<dbReference type="OrthoDB" id="1393670at2759"/>